<gene>
    <name evidence="2" type="ORF">BHC54_03845</name>
</gene>
<dbReference type="GO" id="GO:0016791">
    <property type="term" value="F:phosphatase activity"/>
    <property type="evidence" value="ECO:0007669"/>
    <property type="project" value="TreeGrafter"/>
</dbReference>
<dbReference type="AlphaFoldDB" id="A0A2N9X8S6"/>
<dbReference type="Pfam" id="PF00149">
    <property type="entry name" value="Metallophos"/>
    <property type="match status" value="1"/>
</dbReference>
<dbReference type="SUPFAM" id="SSF56300">
    <property type="entry name" value="Metallo-dependent phosphatases"/>
    <property type="match status" value="1"/>
</dbReference>
<dbReference type="PANTHER" id="PTHR42850:SF4">
    <property type="entry name" value="ZINC-DEPENDENT ENDOPOLYPHOSPHATASE"/>
    <property type="match status" value="1"/>
</dbReference>
<dbReference type="RefSeq" id="WP_100140519.1">
    <property type="nucleotide sequence ID" value="NZ_MEIL01000019.1"/>
</dbReference>
<dbReference type="GO" id="GO:0005737">
    <property type="term" value="C:cytoplasm"/>
    <property type="evidence" value="ECO:0007669"/>
    <property type="project" value="TreeGrafter"/>
</dbReference>
<dbReference type="InterPro" id="IPR029052">
    <property type="entry name" value="Metallo-depent_PP-like"/>
</dbReference>
<dbReference type="InterPro" id="IPR004843">
    <property type="entry name" value="Calcineurin-like_PHP"/>
</dbReference>
<dbReference type="Proteomes" id="UP000230202">
    <property type="component" value="Unassembled WGS sequence"/>
</dbReference>
<dbReference type="OrthoDB" id="9807890at2"/>
<evidence type="ECO:0000313" key="2">
    <source>
        <dbReference type="EMBL" id="PIT40764.1"/>
    </source>
</evidence>
<dbReference type="Gene3D" id="3.60.21.10">
    <property type="match status" value="1"/>
</dbReference>
<feature type="domain" description="Calcineurin-like phosphoesterase" evidence="1">
    <location>
        <begin position="21"/>
        <end position="160"/>
    </location>
</feature>
<organism evidence="2 3">
    <name type="scientific">Snodgrassella alvi</name>
    <dbReference type="NCBI Taxonomy" id="1196083"/>
    <lineage>
        <taxon>Bacteria</taxon>
        <taxon>Pseudomonadati</taxon>
        <taxon>Pseudomonadota</taxon>
        <taxon>Betaproteobacteria</taxon>
        <taxon>Neisseriales</taxon>
        <taxon>Neisseriaceae</taxon>
        <taxon>Snodgrassella</taxon>
    </lineage>
</organism>
<dbReference type="InterPro" id="IPR050126">
    <property type="entry name" value="Ap4A_hydrolase"/>
</dbReference>
<keyword evidence="3" id="KW-1185">Reference proteome</keyword>
<reference evidence="2" key="1">
    <citation type="journal article" date="2017" name="MBio">
        <title>Type VI secretion-mediated competition in the bee gut microbiome.</title>
        <authorList>
            <person name="Steele M.I."/>
            <person name="Kwong W.K."/>
            <person name="Powell J.E."/>
            <person name="Whiteley M."/>
            <person name="Moran N.A."/>
        </authorList>
    </citation>
    <scope>NUCLEOTIDE SEQUENCE [LARGE SCALE GENOMIC DNA]</scope>
    <source>
        <strain evidence="2">WkB273</strain>
    </source>
</reference>
<protein>
    <recommendedName>
        <fullName evidence="1">Calcineurin-like phosphoesterase domain-containing protein</fullName>
    </recommendedName>
</protein>
<comment type="caution">
    <text evidence="2">The sequence shown here is derived from an EMBL/GenBank/DDBJ whole genome shotgun (WGS) entry which is preliminary data.</text>
</comment>
<proteinExistence type="predicted"/>
<name>A0A2N9X8S6_9NEIS</name>
<sequence>MKYSDLSTFIRPLPSNTALDVIGDVHGEWEALQQLLHFLGYDDYGRHQHGRKLVFVGDLCDRGPNSPAVLDWVIQAAASENAFTIIGNHELNLLINDPKDGAGWYFDNRPQDEARFAPWQHYPAAQRRQLQETIAQWPLILQRDDLRIVHAAWLPESINKLLECSETSLVKQYHYWENRFLDDFRNTQWYEPYQQEQRQLNKDLENEHYPMTFQAGTAHYDLLRSCHNPIRALTSGIQAITQQPFYINGRWRFTVRKPWWQQYTDPVAVIIGHYWRSWYGTGVAEHRKELFQEPPTHWLGQQRQVFCVDFSIGARWRERKKAIAVADSQMHLAALRWPENIIMLNNGKYYHGERYL</sequence>
<evidence type="ECO:0000259" key="1">
    <source>
        <dbReference type="Pfam" id="PF00149"/>
    </source>
</evidence>
<accession>A0A2N9X8S6</accession>
<dbReference type="EMBL" id="MEIL01000019">
    <property type="protein sequence ID" value="PIT40764.1"/>
    <property type="molecule type" value="Genomic_DNA"/>
</dbReference>
<evidence type="ECO:0000313" key="3">
    <source>
        <dbReference type="Proteomes" id="UP000230202"/>
    </source>
</evidence>
<dbReference type="PANTHER" id="PTHR42850">
    <property type="entry name" value="METALLOPHOSPHOESTERASE"/>
    <property type="match status" value="1"/>
</dbReference>